<comment type="similarity">
    <text evidence="2">Belongs to the polysaccharide synthase family.</text>
</comment>
<dbReference type="Proteomes" id="UP001156882">
    <property type="component" value="Unassembled WGS sequence"/>
</dbReference>
<evidence type="ECO:0000256" key="5">
    <source>
        <dbReference type="ARBA" id="ARBA00022989"/>
    </source>
</evidence>
<feature type="transmembrane region" description="Helical" evidence="7">
    <location>
        <begin position="313"/>
        <end position="332"/>
    </location>
</feature>
<keyword evidence="5 7" id="KW-1133">Transmembrane helix</keyword>
<feature type="transmembrane region" description="Helical" evidence="7">
    <location>
        <begin position="132"/>
        <end position="150"/>
    </location>
</feature>
<evidence type="ECO:0000313" key="9">
    <source>
        <dbReference type="Proteomes" id="UP001156882"/>
    </source>
</evidence>
<feature type="transmembrane region" description="Helical" evidence="7">
    <location>
        <begin position="64"/>
        <end position="88"/>
    </location>
</feature>
<dbReference type="EMBL" id="BSPC01000026">
    <property type="protein sequence ID" value="GLS19936.1"/>
    <property type="molecule type" value="Genomic_DNA"/>
</dbReference>
<feature type="transmembrane region" description="Helical" evidence="7">
    <location>
        <begin position="424"/>
        <end position="446"/>
    </location>
</feature>
<dbReference type="CDD" id="cd13127">
    <property type="entry name" value="MATE_tuaB_like"/>
    <property type="match status" value="1"/>
</dbReference>
<keyword evidence="6 7" id="KW-0472">Membrane</keyword>
<dbReference type="NCBIfam" id="NF007773">
    <property type="entry name" value="PRK10459.1"/>
    <property type="match status" value="1"/>
</dbReference>
<keyword evidence="4 7" id="KW-0812">Transmembrane</keyword>
<feature type="transmembrane region" description="Helical" evidence="7">
    <location>
        <begin position="362"/>
        <end position="384"/>
    </location>
</feature>
<feature type="transmembrane region" description="Helical" evidence="7">
    <location>
        <begin position="156"/>
        <end position="174"/>
    </location>
</feature>
<reference evidence="9" key="1">
    <citation type="journal article" date="2019" name="Int. J. Syst. Evol. Microbiol.">
        <title>The Global Catalogue of Microorganisms (GCM) 10K type strain sequencing project: providing services to taxonomists for standard genome sequencing and annotation.</title>
        <authorList>
            <consortium name="The Broad Institute Genomics Platform"/>
            <consortium name="The Broad Institute Genome Sequencing Center for Infectious Disease"/>
            <person name="Wu L."/>
            <person name="Ma J."/>
        </authorList>
    </citation>
    <scope>NUCLEOTIDE SEQUENCE [LARGE SCALE GENOMIC DNA]</scope>
    <source>
        <strain evidence="9">NBRC 101365</strain>
    </source>
</reference>
<evidence type="ECO:0000256" key="3">
    <source>
        <dbReference type="ARBA" id="ARBA00022475"/>
    </source>
</evidence>
<feature type="transmembrane region" description="Helical" evidence="7">
    <location>
        <begin position="195"/>
        <end position="217"/>
    </location>
</feature>
<dbReference type="PANTHER" id="PTHR30250:SF10">
    <property type="entry name" value="LIPOPOLYSACCHARIDE BIOSYNTHESIS PROTEIN WZXC"/>
    <property type="match status" value="1"/>
</dbReference>
<comment type="subcellular location">
    <subcellularLocation>
        <location evidence="1">Cell membrane</location>
        <topology evidence="1">Multi-pass membrane protein</topology>
    </subcellularLocation>
</comment>
<dbReference type="Pfam" id="PF13440">
    <property type="entry name" value="Polysacc_synt_3"/>
    <property type="match status" value="1"/>
</dbReference>
<feature type="transmembrane region" description="Helical" evidence="7">
    <location>
        <begin position="94"/>
        <end position="111"/>
    </location>
</feature>
<keyword evidence="9" id="KW-1185">Reference proteome</keyword>
<dbReference type="PANTHER" id="PTHR30250">
    <property type="entry name" value="PST FAMILY PREDICTED COLANIC ACID TRANSPORTER"/>
    <property type="match status" value="1"/>
</dbReference>
<gene>
    <name evidence="8" type="primary">tuaB</name>
    <name evidence="8" type="ORF">GCM10007874_29530</name>
</gene>
<protein>
    <submittedName>
        <fullName evidence="8">Teichuronic acid biosynthesis protein TuaB</fullName>
    </submittedName>
</protein>
<feature type="transmembrane region" description="Helical" evidence="7">
    <location>
        <begin position="281"/>
        <end position="301"/>
    </location>
</feature>
<evidence type="ECO:0000256" key="6">
    <source>
        <dbReference type="ARBA" id="ARBA00023136"/>
    </source>
</evidence>
<feature type="transmembrane region" description="Helical" evidence="7">
    <location>
        <begin position="237"/>
        <end position="260"/>
    </location>
</feature>
<dbReference type="InterPro" id="IPR050833">
    <property type="entry name" value="Poly_Biosynth_Transport"/>
</dbReference>
<evidence type="ECO:0000256" key="4">
    <source>
        <dbReference type="ARBA" id="ARBA00022692"/>
    </source>
</evidence>
<sequence>MLGRAAIAFAQIVTLSRILDPADFRQVAIAVTIVGIGIVFTDMGISSALIRFRDVTKEELNSLFWLNVFMGGVVTLVVAAGSPLIAMFYGDMRLVPLVLVASTVFFVTALGQQQRAMAEKNLRFDVLFKIDMASAIAGFSIAVISALAGFGAMSIVVGNLVNVAGVTVLSWLLLADGWRPSFSFSWKAAKRFVAFGSNVVAISMFNAVALNGDIVLGGRLITGSALGYYFQPRDLCLRIMLVVNPIVTRVSFPLLSSVAHDKERVKSVYLKAMRMTASVNFPIYAFLAVFGPEVVAIALGPKWAASGPIMRVLAAWGAVRSVGNPVGSLLFATGETKRATYSALSVAIAVFVFVYLGAPFGILGIPTALTILYVILIPVFWIALVRPSCGASFAEYHTVLLLPAIATLCAALVGALVLQLVDGALPRLVIGGAAGTLVYLASSWLINREWLLSMAELLMIKRLLRGRPQPT</sequence>
<evidence type="ECO:0000256" key="7">
    <source>
        <dbReference type="SAM" id="Phobius"/>
    </source>
</evidence>
<keyword evidence="3" id="KW-1003">Cell membrane</keyword>
<feature type="transmembrane region" description="Helical" evidence="7">
    <location>
        <begin position="28"/>
        <end position="52"/>
    </location>
</feature>
<proteinExistence type="inferred from homology"/>
<name>A0ABQ6CI85_9HYPH</name>
<comment type="caution">
    <text evidence="8">The sequence shown here is derived from an EMBL/GenBank/DDBJ whole genome shotgun (WGS) entry which is preliminary data.</text>
</comment>
<organism evidence="8 9">
    <name type="scientific">Labrys miyagiensis</name>
    <dbReference type="NCBI Taxonomy" id="346912"/>
    <lineage>
        <taxon>Bacteria</taxon>
        <taxon>Pseudomonadati</taxon>
        <taxon>Pseudomonadota</taxon>
        <taxon>Alphaproteobacteria</taxon>
        <taxon>Hyphomicrobiales</taxon>
        <taxon>Xanthobacteraceae</taxon>
        <taxon>Labrys</taxon>
    </lineage>
</organism>
<feature type="transmembrane region" description="Helical" evidence="7">
    <location>
        <begin position="339"/>
        <end position="356"/>
    </location>
</feature>
<accession>A0ABQ6CI85</accession>
<evidence type="ECO:0000313" key="8">
    <source>
        <dbReference type="EMBL" id="GLS19936.1"/>
    </source>
</evidence>
<evidence type="ECO:0000256" key="2">
    <source>
        <dbReference type="ARBA" id="ARBA00007430"/>
    </source>
</evidence>
<feature type="transmembrane region" description="Helical" evidence="7">
    <location>
        <begin position="396"/>
        <end position="418"/>
    </location>
</feature>
<evidence type="ECO:0000256" key="1">
    <source>
        <dbReference type="ARBA" id="ARBA00004651"/>
    </source>
</evidence>